<dbReference type="EMBL" id="JAQQAF010000003">
    <property type="protein sequence ID" value="KAJ8499008.1"/>
    <property type="molecule type" value="Genomic_DNA"/>
</dbReference>
<feature type="compositionally biased region" description="Basic residues" evidence="1">
    <location>
        <begin position="1"/>
        <end position="10"/>
    </location>
</feature>
<sequence length="100" mass="10925">MEKLATRRPPHPPYTTVSEISGNSRTVPSSPSLPPSTFSDAMVMKSDGLSPTHILWWLLKSPHDLPCAGSRACHDQVKRRDLVVYNGAISGEDDEGGARR</sequence>
<organism evidence="2 3">
    <name type="scientific">Ensete ventricosum</name>
    <name type="common">Abyssinian banana</name>
    <name type="synonym">Musa ensete</name>
    <dbReference type="NCBI Taxonomy" id="4639"/>
    <lineage>
        <taxon>Eukaryota</taxon>
        <taxon>Viridiplantae</taxon>
        <taxon>Streptophyta</taxon>
        <taxon>Embryophyta</taxon>
        <taxon>Tracheophyta</taxon>
        <taxon>Spermatophyta</taxon>
        <taxon>Magnoliopsida</taxon>
        <taxon>Liliopsida</taxon>
        <taxon>Zingiberales</taxon>
        <taxon>Musaceae</taxon>
        <taxon>Ensete</taxon>
    </lineage>
</organism>
<feature type="compositionally biased region" description="Polar residues" evidence="1">
    <location>
        <begin position="15"/>
        <end position="27"/>
    </location>
</feature>
<gene>
    <name evidence="2" type="ORF">OPV22_009560</name>
</gene>
<feature type="region of interest" description="Disordered" evidence="1">
    <location>
        <begin position="1"/>
        <end position="34"/>
    </location>
</feature>
<dbReference type="Proteomes" id="UP001222027">
    <property type="component" value="Unassembled WGS sequence"/>
</dbReference>
<evidence type="ECO:0000256" key="1">
    <source>
        <dbReference type="SAM" id="MobiDB-lite"/>
    </source>
</evidence>
<evidence type="ECO:0000313" key="3">
    <source>
        <dbReference type="Proteomes" id="UP001222027"/>
    </source>
</evidence>
<proteinExistence type="predicted"/>
<evidence type="ECO:0000313" key="2">
    <source>
        <dbReference type="EMBL" id="KAJ8499008.1"/>
    </source>
</evidence>
<dbReference type="AlphaFoldDB" id="A0AAV8RG70"/>
<reference evidence="2 3" key="1">
    <citation type="submission" date="2022-12" db="EMBL/GenBank/DDBJ databases">
        <title>Chromosome-scale assembly of the Ensete ventricosum genome.</title>
        <authorList>
            <person name="Dussert Y."/>
            <person name="Stocks J."/>
            <person name="Wendawek A."/>
            <person name="Woldeyes F."/>
            <person name="Nichols R.A."/>
            <person name="Borrell J.S."/>
        </authorList>
    </citation>
    <scope>NUCLEOTIDE SEQUENCE [LARGE SCALE GENOMIC DNA]</scope>
    <source>
        <strain evidence="3">cv. Maze</strain>
        <tissue evidence="2">Seeds</tissue>
    </source>
</reference>
<keyword evidence="3" id="KW-1185">Reference proteome</keyword>
<comment type="caution">
    <text evidence="2">The sequence shown here is derived from an EMBL/GenBank/DDBJ whole genome shotgun (WGS) entry which is preliminary data.</text>
</comment>
<name>A0AAV8RG70_ENSVE</name>
<accession>A0AAV8RG70</accession>
<protein>
    <submittedName>
        <fullName evidence="2">Uncharacterized protein</fullName>
    </submittedName>
</protein>